<keyword evidence="1" id="KW-0175">Coiled coil</keyword>
<evidence type="ECO:0000256" key="2">
    <source>
        <dbReference type="SAM" id="MobiDB-lite"/>
    </source>
</evidence>
<evidence type="ECO:0000313" key="4">
    <source>
        <dbReference type="Proteomes" id="UP001168146"/>
    </source>
</evidence>
<evidence type="ECO:0000256" key="1">
    <source>
        <dbReference type="SAM" id="Coils"/>
    </source>
</evidence>
<reference evidence="3" key="1">
    <citation type="submission" date="2021-12" db="EMBL/GenBank/DDBJ databases">
        <title>Black yeast isolated from Biological Soil Crust.</title>
        <authorList>
            <person name="Kurbessoian T."/>
        </authorList>
    </citation>
    <scope>NUCLEOTIDE SEQUENCE</scope>
    <source>
        <strain evidence="3">CCFEE 5208</strain>
    </source>
</reference>
<feature type="coiled-coil region" evidence="1">
    <location>
        <begin position="149"/>
        <end position="190"/>
    </location>
</feature>
<dbReference type="AlphaFoldDB" id="A0AAN6J5S2"/>
<proteinExistence type="predicted"/>
<sequence length="215" mass="23790">MPRQSRRDQPSSSKAPDHDSVHGMTNTTEQQPIMTPGTTAPSSEADVTDTTSIYLERLAADYRKLAVSGAENRSELFHVLQRALRLRGKKTLELSRIDDLLADVRRIGTRLDSTIGARPAVGTSGDENAGGSTTPDHRPKVVDSRELLINDLYQQVTAQNRKIDELRSALATGQREIEELHVRLDDQEGKSTAQAQKFKKLEDELATLCVEISDD</sequence>
<dbReference type="Proteomes" id="UP001168146">
    <property type="component" value="Unassembled WGS sequence"/>
</dbReference>
<accession>A0AAN6J5S2</accession>
<dbReference type="EMBL" id="JASUXU010000043">
    <property type="protein sequence ID" value="KAK0317482.1"/>
    <property type="molecule type" value="Genomic_DNA"/>
</dbReference>
<name>A0AAN6J5S2_9PEZI</name>
<organism evidence="3 4">
    <name type="scientific">Friedmanniomyces endolithicus</name>
    <dbReference type="NCBI Taxonomy" id="329885"/>
    <lineage>
        <taxon>Eukaryota</taxon>
        <taxon>Fungi</taxon>
        <taxon>Dikarya</taxon>
        <taxon>Ascomycota</taxon>
        <taxon>Pezizomycotina</taxon>
        <taxon>Dothideomycetes</taxon>
        <taxon>Dothideomycetidae</taxon>
        <taxon>Mycosphaerellales</taxon>
        <taxon>Teratosphaeriaceae</taxon>
        <taxon>Friedmanniomyces</taxon>
    </lineage>
</organism>
<feature type="compositionally biased region" description="Basic and acidic residues" evidence="2">
    <location>
        <begin position="1"/>
        <end position="21"/>
    </location>
</feature>
<comment type="caution">
    <text evidence="3">The sequence shown here is derived from an EMBL/GenBank/DDBJ whole genome shotgun (WGS) entry which is preliminary data.</text>
</comment>
<protein>
    <submittedName>
        <fullName evidence="3">Uncharacterized protein</fullName>
    </submittedName>
</protein>
<evidence type="ECO:0000313" key="3">
    <source>
        <dbReference type="EMBL" id="KAK0317482.1"/>
    </source>
</evidence>
<gene>
    <name evidence="3" type="ORF">LTR82_011520</name>
</gene>
<dbReference type="Gene3D" id="1.20.5.340">
    <property type="match status" value="1"/>
</dbReference>
<feature type="compositionally biased region" description="Polar residues" evidence="2">
    <location>
        <begin position="23"/>
        <end position="42"/>
    </location>
</feature>
<feature type="region of interest" description="Disordered" evidence="2">
    <location>
        <begin position="116"/>
        <end position="139"/>
    </location>
</feature>
<feature type="region of interest" description="Disordered" evidence="2">
    <location>
        <begin position="1"/>
        <end position="47"/>
    </location>
</feature>